<feature type="domain" description="Rho-GAP" evidence="3">
    <location>
        <begin position="242"/>
        <end position="446"/>
    </location>
</feature>
<feature type="compositionally biased region" description="Low complexity" evidence="2">
    <location>
        <begin position="205"/>
        <end position="216"/>
    </location>
</feature>
<organism evidence="4 5">
    <name type="scientific">Rhipicephalus sanguineus</name>
    <name type="common">Brown dog tick</name>
    <name type="synonym">Ixodes sanguineus</name>
    <dbReference type="NCBI Taxonomy" id="34632"/>
    <lineage>
        <taxon>Eukaryota</taxon>
        <taxon>Metazoa</taxon>
        <taxon>Ecdysozoa</taxon>
        <taxon>Arthropoda</taxon>
        <taxon>Chelicerata</taxon>
        <taxon>Arachnida</taxon>
        <taxon>Acari</taxon>
        <taxon>Parasitiformes</taxon>
        <taxon>Ixodida</taxon>
        <taxon>Ixodoidea</taxon>
        <taxon>Ixodidae</taxon>
        <taxon>Rhipicephalinae</taxon>
        <taxon>Rhipicephalus</taxon>
        <taxon>Rhipicephalus</taxon>
    </lineage>
</organism>
<proteinExistence type="predicted"/>
<reference evidence="4" key="2">
    <citation type="submission" date="2021-09" db="EMBL/GenBank/DDBJ databases">
        <authorList>
            <person name="Jia N."/>
            <person name="Wang J."/>
            <person name="Shi W."/>
            <person name="Du L."/>
            <person name="Sun Y."/>
            <person name="Zhan W."/>
            <person name="Jiang J."/>
            <person name="Wang Q."/>
            <person name="Zhang B."/>
            <person name="Ji P."/>
            <person name="Sakyi L.B."/>
            <person name="Cui X."/>
            <person name="Yuan T."/>
            <person name="Jiang B."/>
            <person name="Yang W."/>
            <person name="Lam T.T.-Y."/>
            <person name="Chang Q."/>
            <person name="Ding S."/>
            <person name="Wang X."/>
            <person name="Zhu J."/>
            <person name="Ruan X."/>
            <person name="Zhao L."/>
            <person name="Wei J."/>
            <person name="Que T."/>
            <person name="Du C."/>
            <person name="Cheng J."/>
            <person name="Dai P."/>
            <person name="Han X."/>
            <person name="Huang E."/>
            <person name="Gao Y."/>
            <person name="Liu J."/>
            <person name="Shao H."/>
            <person name="Ye R."/>
            <person name="Li L."/>
            <person name="Wei W."/>
            <person name="Wang X."/>
            <person name="Wang C."/>
            <person name="Huo Q."/>
            <person name="Li W."/>
            <person name="Guo W."/>
            <person name="Chen H."/>
            <person name="Chen S."/>
            <person name="Zhou L."/>
            <person name="Zhou L."/>
            <person name="Ni X."/>
            <person name="Tian J."/>
            <person name="Zhou Y."/>
            <person name="Sheng Y."/>
            <person name="Liu T."/>
            <person name="Pan Y."/>
            <person name="Xia L."/>
            <person name="Li J."/>
            <person name="Zhao F."/>
            <person name="Cao W."/>
        </authorList>
    </citation>
    <scope>NUCLEOTIDE SEQUENCE</scope>
    <source>
        <strain evidence="4">Rsan-2018</strain>
        <tissue evidence="4">Larvae</tissue>
    </source>
</reference>
<feature type="compositionally biased region" description="Basic and acidic residues" evidence="2">
    <location>
        <begin position="704"/>
        <end position="713"/>
    </location>
</feature>
<gene>
    <name evidence="4" type="ORF">HPB52_010203</name>
</gene>
<dbReference type="Pfam" id="PF00620">
    <property type="entry name" value="RhoGAP"/>
    <property type="match status" value="1"/>
</dbReference>
<evidence type="ECO:0000256" key="2">
    <source>
        <dbReference type="SAM" id="MobiDB-lite"/>
    </source>
</evidence>
<accession>A0A9D4Q639</accession>
<dbReference type="GO" id="GO:0007165">
    <property type="term" value="P:signal transduction"/>
    <property type="evidence" value="ECO:0007669"/>
    <property type="project" value="InterPro"/>
</dbReference>
<evidence type="ECO:0000313" key="4">
    <source>
        <dbReference type="EMBL" id="KAH7968617.1"/>
    </source>
</evidence>
<keyword evidence="5" id="KW-1185">Reference proteome</keyword>
<sequence length="734" mass="82381">MGATSEEDAYDKGMHQQQQHQQQQQHAGRPPGKLSNVPRKLWRSRAKSQSRVSTLSVCSWSPEGCCRWRSRTGGRLTLRPTTLVALTETEAMGFRPLAVNRLQSIGIGCKVDIPREDSTEASAKLRRRPALLRKKAITTSFFESRKESADIPCGQVFGVGLQQVVQSDRQRFPDSTLAQPAPWSPWDLGPDVAAADALSRRSDNASESSLSSLADFSTEDSRKDSVDSLRHRSSTTDPGDDDGLTVNGPQVPRVVNCCLRYLENYGLNTVGIFRVSGSKRRVRQLREEFDSGREVHLDQERPQPHDVAQLLKEYLRDLPQPLLTRDLYQPFLYTQRVREKSKQLDILRQLVRLLPTHSRDTLWALLKFLNTVAENSVDKKSSTGQPLPGNKMDAHNLATMLGPNILRFSKTSEKDKFIVENLERAEERCEVILVVRQLIENYEELFRVSAEDLDSLYKRLLVESPEDLEILLRRRFYSAPGSQDDDGSDQVFDGANAEDEDEEPEEEQLRTVLMRPVTTLATHRGRERRSTAPAQQQDDSVPYILITPEARGASERRRAPATSKGRGPEGDDDDEGGNVDVEVSFTLKMPSAPNVPAYLTDATSESSAAARPLRKPTRETSPPSSTATTEEEVTITIEAAPTPTARKSKGSSRRFLSSKEKEEKAFKINKSKSASSILSFFGGSSESRRDSGDASSQPPSRPVPRRDSREVRFQTEKWRRCEIISSEHTDKRHK</sequence>
<dbReference type="Proteomes" id="UP000821837">
    <property type="component" value="Unassembled WGS sequence"/>
</dbReference>
<comment type="caution">
    <text evidence="4">The sequence shown here is derived from an EMBL/GenBank/DDBJ whole genome shotgun (WGS) entry which is preliminary data.</text>
</comment>
<dbReference type="OMA" id="ESADIPC"/>
<dbReference type="PANTHER" id="PTHR12635">
    <property type="entry name" value="RHO-GTPASE-ACTIVATING PROTEIN 6 FAMILY MEMBER"/>
    <property type="match status" value="1"/>
</dbReference>
<feature type="compositionally biased region" description="Acidic residues" evidence="2">
    <location>
        <begin position="496"/>
        <end position="506"/>
    </location>
</feature>
<dbReference type="InterPro" id="IPR000198">
    <property type="entry name" value="RhoGAP_dom"/>
</dbReference>
<dbReference type="OrthoDB" id="6501186at2759"/>
<keyword evidence="1" id="KW-0343">GTPase activation</keyword>
<feature type="compositionally biased region" description="Low complexity" evidence="2">
    <location>
        <begin position="15"/>
        <end position="26"/>
    </location>
</feature>
<feature type="region of interest" description="Disordered" evidence="2">
    <location>
        <begin position="1"/>
        <end position="48"/>
    </location>
</feature>
<protein>
    <recommendedName>
        <fullName evidence="3">Rho-GAP domain-containing protein</fullName>
    </recommendedName>
</protein>
<name>A0A9D4Q639_RHISA</name>
<feature type="compositionally biased region" description="Basic and acidic residues" evidence="2">
    <location>
        <begin position="219"/>
        <end position="230"/>
    </location>
</feature>
<dbReference type="InterPro" id="IPR008936">
    <property type="entry name" value="Rho_GTPase_activation_prot"/>
</dbReference>
<evidence type="ECO:0000256" key="1">
    <source>
        <dbReference type="ARBA" id="ARBA00022468"/>
    </source>
</evidence>
<dbReference type="VEuPathDB" id="VectorBase:RSAN_037643"/>
<feature type="region of interest" description="Disordered" evidence="2">
    <location>
        <begin position="680"/>
        <end position="713"/>
    </location>
</feature>
<dbReference type="Gene3D" id="1.10.555.10">
    <property type="entry name" value="Rho GTPase activation protein"/>
    <property type="match status" value="1"/>
</dbReference>
<dbReference type="EMBL" id="JABSTV010001248">
    <property type="protein sequence ID" value="KAH7968617.1"/>
    <property type="molecule type" value="Genomic_DNA"/>
</dbReference>
<dbReference type="SUPFAM" id="SSF48350">
    <property type="entry name" value="GTPase activation domain, GAP"/>
    <property type="match status" value="1"/>
</dbReference>
<dbReference type="InterPro" id="IPR037863">
    <property type="entry name" value="RHOGAP6/36"/>
</dbReference>
<evidence type="ECO:0000259" key="3">
    <source>
        <dbReference type="PROSITE" id="PS50238"/>
    </source>
</evidence>
<feature type="region of interest" description="Disordered" evidence="2">
    <location>
        <begin position="479"/>
        <end position="668"/>
    </location>
</feature>
<feature type="region of interest" description="Disordered" evidence="2">
    <location>
        <begin position="197"/>
        <end position="248"/>
    </location>
</feature>
<feature type="compositionally biased region" description="Low complexity" evidence="2">
    <location>
        <begin position="619"/>
        <end position="645"/>
    </location>
</feature>
<feature type="compositionally biased region" description="Basic and acidic residues" evidence="2">
    <location>
        <begin position="657"/>
        <end position="666"/>
    </location>
</feature>
<evidence type="ECO:0000313" key="5">
    <source>
        <dbReference type="Proteomes" id="UP000821837"/>
    </source>
</evidence>
<dbReference type="PROSITE" id="PS50238">
    <property type="entry name" value="RHOGAP"/>
    <property type="match status" value="1"/>
</dbReference>
<dbReference type="PANTHER" id="PTHR12635:SF7">
    <property type="entry name" value="RHO GTPASE ACTIVATING PROTEIN 6-RELATED"/>
    <property type="match status" value="1"/>
</dbReference>
<reference evidence="4" key="1">
    <citation type="journal article" date="2020" name="Cell">
        <title>Large-Scale Comparative Analyses of Tick Genomes Elucidate Their Genetic Diversity and Vector Capacities.</title>
        <authorList>
            <consortium name="Tick Genome and Microbiome Consortium (TIGMIC)"/>
            <person name="Jia N."/>
            <person name="Wang J."/>
            <person name="Shi W."/>
            <person name="Du L."/>
            <person name="Sun Y."/>
            <person name="Zhan W."/>
            <person name="Jiang J.F."/>
            <person name="Wang Q."/>
            <person name="Zhang B."/>
            <person name="Ji P."/>
            <person name="Bell-Sakyi L."/>
            <person name="Cui X.M."/>
            <person name="Yuan T.T."/>
            <person name="Jiang B.G."/>
            <person name="Yang W.F."/>
            <person name="Lam T.T."/>
            <person name="Chang Q.C."/>
            <person name="Ding S.J."/>
            <person name="Wang X.J."/>
            <person name="Zhu J.G."/>
            <person name="Ruan X.D."/>
            <person name="Zhao L."/>
            <person name="Wei J.T."/>
            <person name="Ye R.Z."/>
            <person name="Que T.C."/>
            <person name="Du C.H."/>
            <person name="Zhou Y.H."/>
            <person name="Cheng J.X."/>
            <person name="Dai P.F."/>
            <person name="Guo W.B."/>
            <person name="Han X.H."/>
            <person name="Huang E.J."/>
            <person name="Li L.F."/>
            <person name="Wei W."/>
            <person name="Gao Y.C."/>
            <person name="Liu J.Z."/>
            <person name="Shao H.Z."/>
            <person name="Wang X."/>
            <person name="Wang C.C."/>
            <person name="Yang T.C."/>
            <person name="Huo Q.B."/>
            <person name="Li W."/>
            <person name="Chen H.Y."/>
            <person name="Chen S.E."/>
            <person name="Zhou L.G."/>
            <person name="Ni X.B."/>
            <person name="Tian J.H."/>
            <person name="Sheng Y."/>
            <person name="Liu T."/>
            <person name="Pan Y.S."/>
            <person name="Xia L.Y."/>
            <person name="Li J."/>
            <person name="Zhao F."/>
            <person name="Cao W.C."/>
        </authorList>
    </citation>
    <scope>NUCLEOTIDE SEQUENCE</scope>
    <source>
        <strain evidence="4">Rsan-2018</strain>
    </source>
</reference>
<dbReference type="SMART" id="SM00324">
    <property type="entry name" value="RhoGAP"/>
    <property type="match status" value="1"/>
</dbReference>
<dbReference type="AlphaFoldDB" id="A0A9D4Q639"/>
<dbReference type="GO" id="GO:0005096">
    <property type="term" value="F:GTPase activator activity"/>
    <property type="evidence" value="ECO:0007669"/>
    <property type="project" value="UniProtKB-KW"/>
</dbReference>